<protein>
    <recommendedName>
        <fullName evidence="4">Integral membrane protein (Intg_mem_TP0381)</fullName>
    </recommendedName>
</protein>
<feature type="transmembrane region" description="Helical" evidence="1">
    <location>
        <begin position="109"/>
        <end position="128"/>
    </location>
</feature>
<evidence type="ECO:0000313" key="2">
    <source>
        <dbReference type="EMBL" id="EHI58304.1"/>
    </source>
</evidence>
<sequence>MKNWLLKTAWPMVPPVPYSAFHVVFAITGILCAVLLAWSLRGLNRRSYYRILFLCGLVLALSELYKQLFIYYIVGQGRYDWWYFPFQLCSLPMYLCLLIPLFRGNAFGRILTTFVQDFGLLGGVMALLEPSGLLHPYWTLTLHGLSWHIMLVFISLFITFAQSTDADAAADGHASATPAPNRHISAPPETATAAASSAHSLTAYLQMLPLFAIFCLIATAINTMTHGAADMFYISPYYPVTQVVFDKISILYGTGAGIFIYLLSICLGGFLCHMGLGYLQFLAQKHKKS</sequence>
<feature type="transmembrane region" description="Helical" evidence="1">
    <location>
        <begin position="51"/>
        <end position="75"/>
    </location>
</feature>
<keyword evidence="1" id="KW-0812">Transmembrane</keyword>
<name>G5IJT4_9FIRM</name>
<organism evidence="2 3">
    <name type="scientific">Hungatella hathewayi WAL-18680</name>
    <dbReference type="NCBI Taxonomy" id="742737"/>
    <lineage>
        <taxon>Bacteria</taxon>
        <taxon>Bacillati</taxon>
        <taxon>Bacillota</taxon>
        <taxon>Clostridia</taxon>
        <taxon>Lachnospirales</taxon>
        <taxon>Lachnospiraceae</taxon>
        <taxon>Hungatella</taxon>
    </lineage>
</organism>
<comment type="caution">
    <text evidence="2">The sequence shown here is derived from an EMBL/GenBank/DDBJ whole genome shotgun (WGS) entry which is preliminary data.</text>
</comment>
<feature type="transmembrane region" description="Helical" evidence="1">
    <location>
        <begin position="140"/>
        <end position="161"/>
    </location>
</feature>
<evidence type="ECO:0008006" key="4">
    <source>
        <dbReference type="Google" id="ProtNLM"/>
    </source>
</evidence>
<dbReference type="OrthoDB" id="1654383at2"/>
<feature type="transmembrane region" description="Helical" evidence="1">
    <location>
        <begin position="249"/>
        <end position="279"/>
    </location>
</feature>
<dbReference type="Proteomes" id="UP000005384">
    <property type="component" value="Unassembled WGS sequence"/>
</dbReference>
<keyword evidence="1" id="KW-0472">Membrane</keyword>
<dbReference type="AlphaFoldDB" id="G5IJT4"/>
<evidence type="ECO:0000256" key="1">
    <source>
        <dbReference type="SAM" id="Phobius"/>
    </source>
</evidence>
<keyword evidence="3" id="KW-1185">Reference proteome</keyword>
<evidence type="ECO:0000313" key="3">
    <source>
        <dbReference type="Proteomes" id="UP000005384"/>
    </source>
</evidence>
<dbReference type="RefSeq" id="WP_006781753.1">
    <property type="nucleotide sequence ID" value="NZ_CP040506.1"/>
</dbReference>
<keyword evidence="1" id="KW-1133">Transmembrane helix</keyword>
<dbReference type="Pfam" id="PF14808">
    <property type="entry name" value="TMEM164"/>
    <property type="match status" value="1"/>
</dbReference>
<dbReference type="PATRIC" id="fig|742737.3.peg.3743"/>
<feature type="transmembrane region" description="Helical" evidence="1">
    <location>
        <begin position="20"/>
        <end position="39"/>
    </location>
</feature>
<dbReference type="EMBL" id="ADLN01000104">
    <property type="protein sequence ID" value="EHI58304.1"/>
    <property type="molecule type" value="Genomic_DNA"/>
</dbReference>
<feature type="transmembrane region" description="Helical" evidence="1">
    <location>
        <begin position="208"/>
        <end position="229"/>
    </location>
</feature>
<reference evidence="2 3" key="1">
    <citation type="submission" date="2011-08" db="EMBL/GenBank/DDBJ databases">
        <title>The Genome Sequence of Clostridium hathewayi WAL-18680.</title>
        <authorList>
            <consortium name="The Broad Institute Genome Sequencing Platform"/>
            <person name="Earl A."/>
            <person name="Ward D."/>
            <person name="Feldgarden M."/>
            <person name="Gevers D."/>
            <person name="Finegold S.M."/>
            <person name="Summanen P.H."/>
            <person name="Molitoris D.R."/>
            <person name="Song M."/>
            <person name="Daigneault M."/>
            <person name="Allen-Vercoe E."/>
            <person name="Young S.K."/>
            <person name="Zeng Q."/>
            <person name="Gargeya S."/>
            <person name="Fitzgerald M."/>
            <person name="Haas B."/>
            <person name="Abouelleil A."/>
            <person name="Alvarado L."/>
            <person name="Arachchi H.M."/>
            <person name="Berlin A."/>
            <person name="Brown A."/>
            <person name="Chapman S.B."/>
            <person name="Chen Z."/>
            <person name="Dunbar C."/>
            <person name="Freedman E."/>
            <person name="Gearin G."/>
            <person name="Gellesch M."/>
            <person name="Goldberg J."/>
            <person name="Griggs A."/>
            <person name="Gujja S."/>
            <person name="Heiman D."/>
            <person name="Howarth C."/>
            <person name="Larson L."/>
            <person name="Lui A."/>
            <person name="MacDonald P.J.P."/>
            <person name="Montmayeur A."/>
            <person name="Murphy C."/>
            <person name="Neiman D."/>
            <person name="Pearson M."/>
            <person name="Priest M."/>
            <person name="Roberts A."/>
            <person name="Saif S."/>
            <person name="Shea T."/>
            <person name="Shenoy N."/>
            <person name="Sisk P."/>
            <person name="Stolte C."/>
            <person name="Sykes S."/>
            <person name="Wortman J."/>
            <person name="Nusbaum C."/>
            <person name="Birren B."/>
        </authorList>
    </citation>
    <scope>NUCLEOTIDE SEQUENCE [LARGE SCALE GENOMIC DNA]</scope>
    <source>
        <strain evidence="2 3">WAL-18680</strain>
    </source>
</reference>
<dbReference type="HOGENOM" id="CLU_077351_0_0_9"/>
<proteinExistence type="predicted"/>
<feature type="transmembrane region" description="Helical" evidence="1">
    <location>
        <begin position="81"/>
        <end position="102"/>
    </location>
</feature>
<gene>
    <name evidence="2" type="ORF">HMPREF9473_03762</name>
</gene>
<accession>G5IJT4</accession>